<dbReference type="Pfam" id="PF05926">
    <property type="entry name" value="Phage_GPL"/>
    <property type="match status" value="1"/>
</dbReference>
<keyword evidence="2" id="KW-1185">Reference proteome</keyword>
<dbReference type="STRING" id="465817.ETA_05740"/>
<name>B2VHA0_ERWT9</name>
<proteinExistence type="predicted"/>
<dbReference type="AlphaFoldDB" id="B2VHA0"/>
<dbReference type="EMBL" id="CU468135">
    <property type="protein sequence ID" value="CAO95620.1"/>
    <property type="molecule type" value="Genomic_DNA"/>
</dbReference>
<organism evidence="1 2">
    <name type="scientific">Erwinia tasmaniensis (strain DSM 17950 / CFBP 7177 / CIP 109463 / NCPPB 4357 / Et1/99)</name>
    <dbReference type="NCBI Taxonomy" id="465817"/>
    <lineage>
        <taxon>Bacteria</taxon>
        <taxon>Pseudomonadati</taxon>
        <taxon>Pseudomonadota</taxon>
        <taxon>Gammaproteobacteria</taxon>
        <taxon>Enterobacterales</taxon>
        <taxon>Erwiniaceae</taxon>
        <taxon>Erwinia</taxon>
    </lineage>
</organism>
<sequence length="175" mass="19669">MAKGTATSKPRPPPTYSGGIGMKFVAPEQAPEQTEVIKNTPFWPDVDLSEFRSVMRTDGTVTQPRLKQVVLTAISEVNAELYDFRNRQQTLGYRALAEVPAEMLDGKSVRIRHYHTAVFCWARAVLNERYQDYDATASGVKRGEELAEASGDLWRDARWAVSRLQDAPHCTVELI</sequence>
<dbReference type="KEGG" id="eta:ETA_05740"/>
<dbReference type="HOGENOM" id="CLU_109291_1_2_6"/>
<dbReference type="eggNOG" id="ENOG5032SDV">
    <property type="taxonomic scope" value="Bacteria"/>
</dbReference>
<protein>
    <submittedName>
        <fullName evidence="1">Capsid completion protein</fullName>
    </submittedName>
</protein>
<gene>
    <name evidence="1" type="ordered locus">ETA_05740</name>
</gene>
<reference evidence="1 2" key="1">
    <citation type="journal article" date="2008" name="Environ. Microbiol.">
        <title>The genome of Erwinia tasmaniensis strain Et1/99, a non-pathogenic bacterium in the genus Erwinia.</title>
        <authorList>
            <person name="Kube M."/>
            <person name="Migdoll A.M."/>
            <person name="Mueller I."/>
            <person name="Kuhl H."/>
            <person name="Beck A."/>
            <person name="Reinhardt R."/>
            <person name="Geider K."/>
        </authorList>
    </citation>
    <scope>NUCLEOTIDE SEQUENCE [LARGE SCALE GENOMIC DNA]</scope>
    <source>
        <strain evidence="2">DSM 17950 / CFBP 7177 / CIP 109463 / NCPPB 4357 / Et1/99</strain>
    </source>
</reference>
<dbReference type="Proteomes" id="UP000001726">
    <property type="component" value="Chromosome"/>
</dbReference>
<evidence type="ECO:0000313" key="1">
    <source>
        <dbReference type="EMBL" id="CAO95620.1"/>
    </source>
</evidence>
<dbReference type="InterPro" id="IPR009225">
    <property type="entry name" value="Phage_head_completion_GpL"/>
</dbReference>
<accession>B2VHA0</accession>
<evidence type="ECO:0000313" key="2">
    <source>
        <dbReference type="Proteomes" id="UP000001726"/>
    </source>
</evidence>